<organism evidence="1 2">
    <name type="scientific">Diversispora epigaea</name>
    <dbReference type="NCBI Taxonomy" id="1348612"/>
    <lineage>
        <taxon>Eukaryota</taxon>
        <taxon>Fungi</taxon>
        <taxon>Fungi incertae sedis</taxon>
        <taxon>Mucoromycota</taxon>
        <taxon>Glomeromycotina</taxon>
        <taxon>Glomeromycetes</taxon>
        <taxon>Diversisporales</taxon>
        <taxon>Diversisporaceae</taxon>
        <taxon>Diversispora</taxon>
    </lineage>
</organism>
<keyword evidence="2" id="KW-1185">Reference proteome</keyword>
<dbReference type="AlphaFoldDB" id="A0A397IWH9"/>
<evidence type="ECO:0000313" key="2">
    <source>
        <dbReference type="Proteomes" id="UP000266861"/>
    </source>
</evidence>
<name>A0A397IWH9_9GLOM</name>
<gene>
    <name evidence="1" type="ORF">Glove_178g18</name>
</gene>
<dbReference type="Proteomes" id="UP000266861">
    <property type="component" value="Unassembled WGS sequence"/>
</dbReference>
<dbReference type="EMBL" id="PQFF01000168">
    <property type="protein sequence ID" value="RHZ77434.1"/>
    <property type="molecule type" value="Genomic_DNA"/>
</dbReference>
<sequence length="220" mass="25786">MASSGSVQDESTLVLPLDVSSPKATFPHCQPPQVVKRNKEDVKQLLGYFSILFAKNEKEKTLPEFKKLVRETFHKSLKFLLDLLFENENGIDYKINNRIIWFFPKISTIIGDWLEACTYSLTYKSTSSNFPCHFCLIQKNDLIDTMQDQIILCNHENMMKHFNNNTDHSVSLELVENYFWNILIHHLDLGLYHYQIEFTKVILGRLSIDKMNERIRAIPR</sequence>
<accession>A0A397IWH9</accession>
<dbReference type="OrthoDB" id="2418900at2759"/>
<proteinExistence type="predicted"/>
<reference evidence="1 2" key="1">
    <citation type="submission" date="2018-08" db="EMBL/GenBank/DDBJ databases">
        <title>Genome and evolution of the arbuscular mycorrhizal fungus Diversispora epigaea (formerly Glomus versiforme) and its bacterial endosymbionts.</title>
        <authorList>
            <person name="Sun X."/>
            <person name="Fei Z."/>
            <person name="Harrison M."/>
        </authorList>
    </citation>
    <scope>NUCLEOTIDE SEQUENCE [LARGE SCALE GENOMIC DNA]</scope>
    <source>
        <strain evidence="1 2">IT104</strain>
    </source>
</reference>
<comment type="caution">
    <text evidence="1">The sequence shown here is derived from an EMBL/GenBank/DDBJ whole genome shotgun (WGS) entry which is preliminary data.</text>
</comment>
<evidence type="ECO:0000313" key="1">
    <source>
        <dbReference type="EMBL" id="RHZ77434.1"/>
    </source>
</evidence>
<protein>
    <submittedName>
        <fullName evidence="1">Uncharacterized protein</fullName>
    </submittedName>
</protein>